<dbReference type="InterPro" id="IPR052613">
    <property type="entry name" value="LicD_transferase"/>
</dbReference>
<dbReference type="PANTHER" id="PTHR13627">
    <property type="entry name" value="FUKUTIN RELATED PROTEIN"/>
    <property type="match status" value="1"/>
</dbReference>
<dbReference type="Gene3D" id="3.40.50.150">
    <property type="entry name" value="Vaccinia Virus protein VP39"/>
    <property type="match status" value="1"/>
</dbReference>
<gene>
    <name evidence="1" type="ORF">GCM10025866_18230</name>
</gene>
<organism evidence="1 2">
    <name type="scientific">Naasia aerilata</name>
    <dbReference type="NCBI Taxonomy" id="1162966"/>
    <lineage>
        <taxon>Bacteria</taxon>
        <taxon>Bacillati</taxon>
        <taxon>Actinomycetota</taxon>
        <taxon>Actinomycetes</taxon>
        <taxon>Micrococcales</taxon>
        <taxon>Microbacteriaceae</taxon>
        <taxon>Naasia</taxon>
    </lineage>
</organism>
<keyword evidence="2" id="KW-1185">Reference proteome</keyword>
<dbReference type="EMBL" id="AP027731">
    <property type="protein sequence ID" value="BDZ45914.1"/>
    <property type="molecule type" value="Genomic_DNA"/>
</dbReference>
<proteinExistence type="predicted"/>
<dbReference type="SUPFAM" id="SSF53335">
    <property type="entry name" value="S-adenosyl-L-methionine-dependent methyltransferases"/>
    <property type="match status" value="1"/>
</dbReference>
<reference evidence="2" key="1">
    <citation type="journal article" date="2019" name="Int. J. Syst. Evol. Microbiol.">
        <title>The Global Catalogue of Microorganisms (GCM) 10K type strain sequencing project: providing services to taxonomists for standard genome sequencing and annotation.</title>
        <authorList>
            <consortium name="The Broad Institute Genomics Platform"/>
            <consortium name="The Broad Institute Genome Sequencing Center for Infectious Disease"/>
            <person name="Wu L."/>
            <person name="Ma J."/>
        </authorList>
    </citation>
    <scope>NUCLEOTIDE SEQUENCE [LARGE SCALE GENOMIC DNA]</scope>
    <source>
        <strain evidence="2">NBRC 108725</strain>
    </source>
</reference>
<sequence>MSRPAPAPAPGEVRVLPEGIVLAQGLSGPVDVHINGHRVWSPALPAATGPVELSWPPALLPYLVGTAEVELRNPIDGSLLAAGSGRFGDSDAPIELVDDHGRRLVVTKWGNVGVSIEGADEELGARMLHRATVLIDDVRADGYVPFIVGGTLLGAARSGNVLPHDDDIDLAVLLPADSSPADLVLESFRLQRLLEQRGYAIVRHSAAHLQITFLFDGGVTDHYIDIFLAWYRDGWFYEPLAMQVPAEAVAIEPLTTVKLGGLDFPAPADVDGWLAACYGPGWRTPDPSFRFEVPLRTRRRFWNWFGNFNLHRTYWTRPGAALSGDARVTDDLLAWLPPRGLVVDLGSGDAGASRWFAEAGFDVLAVDFEFLAIAAAEAAGVRARRTNFNDDSDVLDLAVDLIRTGKPVSFYAGHTYEGLSAEGERNILRLLRWTMSEGSVAVFDCWSEIAGAYRFEDPTTWHVDFEDIARNAHLARCSATLVEEGVRATPHGPRSWQRTRLTRLPEGEST</sequence>
<dbReference type="InterPro" id="IPR029063">
    <property type="entry name" value="SAM-dependent_MTases_sf"/>
</dbReference>
<dbReference type="PANTHER" id="PTHR13627:SF31">
    <property type="entry name" value="RIBITOL 5-PHOSPHATE TRANSFERASE FKRP"/>
    <property type="match status" value="1"/>
</dbReference>
<name>A0ABN6XLV5_9MICO</name>
<evidence type="ECO:0008006" key="3">
    <source>
        <dbReference type="Google" id="ProtNLM"/>
    </source>
</evidence>
<accession>A0ABN6XLV5</accession>
<protein>
    <recommendedName>
        <fullName evidence="3">Methyltransferase domain-containing protein</fullName>
    </recommendedName>
</protein>
<dbReference type="Proteomes" id="UP001321498">
    <property type="component" value="Chromosome"/>
</dbReference>
<evidence type="ECO:0000313" key="1">
    <source>
        <dbReference type="EMBL" id="BDZ45914.1"/>
    </source>
</evidence>
<evidence type="ECO:0000313" key="2">
    <source>
        <dbReference type="Proteomes" id="UP001321498"/>
    </source>
</evidence>
<dbReference type="RefSeq" id="WP_286279144.1">
    <property type="nucleotide sequence ID" value="NZ_AP027731.1"/>
</dbReference>